<protein>
    <submittedName>
        <fullName evidence="1">Uncharacterized protein</fullName>
    </submittedName>
</protein>
<reference evidence="1 2" key="1">
    <citation type="journal article" date="2015" name="Plant Cell">
        <title>Oil accumulation by the oleaginous diatom Fistulifera solaris as revealed by the genome and transcriptome.</title>
        <authorList>
            <person name="Tanaka T."/>
            <person name="Maeda Y."/>
            <person name="Veluchamy A."/>
            <person name="Tanaka M."/>
            <person name="Abida H."/>
            <person name="Marechal E."/>
            <person name="Bowler C."/>
            <person name="Muto M."/>
            <person name="Sunaga Y."/>
            <person name="Tanaka M."/>
            <person name="Yoshino T."/>
            <person name="Taniguchi T."/>
            <person name="Fukuda Y."/>
            <person name="Nemoto M."/>
            <person name="Matsumoto M."/>
            <person name="Wong P.S."/>
            <person name="Aburatani S."/>
            <person name="Fujibuchi W."/>
        </authorList>
    </citation>
    <scope>NUCLEOTIDE SEQUENCE [LARGE SCALE GENOMIC DNA]</scope>
    <source>
        <strain evidence="1 2">JPCC DA0580</strain>
    </source>
</reference>
<sequence length="508" mass="58576">MEPEEDEKFVLEHIPEERQSAAQKAFRPRSFGSRLEMYRFVKDPSDLIGFEWVNKMHVAIWRDNGTLICLGGAGFEAYWDRKVDYIFEKAGVYHFEGSIYGKTDAAIAETATWFWSLQRPGEDSILKTFVFDAREDQIFDFAALQPEQLARILDSNPARRYSFTRGSWNTAQSIILASRPYPLKWKFTENSFAFEDDGTAFVDTLVNRHSSFGSVHFDSDTDSMPLSRENFTRLLKFGTFDKLKLEYLDEEMILLPFAAKVHELNYTINARDFQPEHLKSLNINTRKITMEISLTDMSDWKRIPVSFLNRFSEIGTFEKLDFIVECWDLREPIDENKANSVAEAMISVIKANRCLKHLGLNHSYFTFDWLPHLQSIFEAAGDHKCLHELIVPAYPEQEDPDFSWLKRLLSRNRSITVLDRRGDKITDGFSIDRLYALNRCYHGSAALMKEESTSLRPQLVATALQKNASEKFDHAALLLANHLDVLSEFMHGADLEDVPCAGELQSEH</sequence>
<gene>
    <name evidence="1" type="ORF">FisN_10Lh376</name>
</gene>
<dbReference type="AlphaFoldDB" id="A0A1Z5JUG9"/>
<accession>A0A1Z5JUG9</accession>
<organism evidence="1 2">
    <name type="scientific">Fistulifera solaris</name>
    <name type="common">Oleaginous diatom</name>
    <dbReference type="NCBI Taxonomy" id="1519565"/>
    <lineage>
        <taxon>Eukaryota</taxon>
        <taxon>Sar</taxon>
        <taxon>Stramenopiles</taxon>
        <taxon>Ochrophyta</taxon>
        <taxon>Bacillariophyta</taxon>
        <taxon>Bacillariophyceae</taxon>
        <taxon>Bacillariophycidae</taxon>
        <taxon>Naviculales</taxon>
        <taxon>Naviculaceae</taxon>
        <taxon>Fistulifera</taxon>
    </lineage>
</organism>
<dbReference type="Proteomes" id="UP000198406">
    <property type="component" value="Unassembled WGS sequence"/>
</dbReference>
<keyword evidence="2" id="KW-1185">Reference proteome</keyword>
<dbReference type="EMBL" id="BDSP01000120">
    <property type="protein sequence ID" value="GAX17683.1"/>
    <property type="molecule type" value="Genomic_DNA"/>
</dbReference>
<comment type="caution">
    <text evidence="1">The sequence shown here is derived from an EMBL/GenBank/DDBJ whole genome shotgun (WGS) entry which is preliminary data.</text>
</comment>
<evidence type="ECO:0000313" key="2">
    <source>
        <dbReference type="Proteomes" id="UP000198406"/>
    </source>
</evidence>
<dbReference type="OrthoDB" id="120976at2759"/>
<proteinExistence type="predicted"/>
<name>A0A1Z5JUG9_FISSO</name>
<evidence type="ECO:0000313" key="1">
    <source>
        <dbReference type="EMBL" id="GAX17683.1"/>
    </source>
</evidence>
<dbReference type="InParanoid" id="A0A1Z5JUG9"/>